<name>A0A9D2LBC7_9MICO</name>
<keyword evidence="3" id="KW-0238">DNA-binding</keyword>
<keyword evidence="4" id="KW-0804">Transcription</keyword>
<reference evidence="7" key="1">
    <citation type="journal article" date="2021" name="PeerJ">
        <title>Extensive microbial diversity within the chicken gut microbiome revealed by metagenomics and culture.</title>
        <authorList>
            <person name="Gilroy R."/>
            <person name="Ravi A."/>
            <person name="Getino M."/>
            <person name="Pursley I."/>
            <person name="Horton D.L."/>
            <person name="Alikhan N.F."/>
            <person name="Baker D."/>
            <person name="Gharbi K."/>
            <person name="Hall N."/>
            <person name="Watson M."/>
            <person name="Adriaenssens E.M."/>
            <person name="Foster-Nyarko E."/>
            <person name="Jarju S."/>
            <person name="Secka A."/>
            <person name="Antonio M."/>
            <person name="Oren A."/>
            <person name="Chaudhuri R.R."/>
            <person name="La Ragione R."/>
            <person name="Hildebrand F."/>
            <person name="Pallen M.J."/>
        </authorList>
    </citation>
    <scope>NUCLEOTIDE SEQUENCE</scope>
    <source>
        <strain evidence="7">ChiHjej13B12-24818</strain>
    </source>
</reference>
<feature type="domain" description="HTH gntR-type" evidence="6">
    <location>
        <begin position="53"/>
        <end position="112"/>
    </location>
</feature>
<sequence>MLRVFARSGCSRIDIRPVLIRPGRISTGRISTGRSPASRPPPSRAFHSFGAFRVTLLTRLGGAHEVGTDERLPSVRQLASDLEVAPGTVAKAYRPLEAEGLVVSRVGSETRVSEQVAVVPSSVVQAARRLVTIGRREGLDLDAVIRVLRTMWGARPSQPMGDWLVPPLLPLVRSGDRCPTRPSPRPRRRRPRRARRAGRVSATARPGVRSCATSPWC</sequence>
<dbReference type="AlphaFoldDB" id="A0A9D2LBC7"/>
<dbReference type="EMBL" id="DWZH01000020">
    <property type="protein sequence ID" value="HJB09448.1"/>
    <property type="molecule type" value="Genomic_DNA"/>
</dbReference>
<evidence type="ECO:0000259" key="6">
    <source>
        <dbReference type="SMART" id="SM00345"/>
    </source>
</evidence>
<dbReference type="InterPro" id="IPR036388">
    <property type="entry name" value="WH-like_DNA-bd_sf"/>
</dbReference>
<protein>
    <submittedName>
        <fullName evidence="7">GntR family transcriptional regulator</fullName>
    </submittedName>
</protein>
<evidence type="ECO:0000256" key="4">
    <source>
        <dbReference type="ARBA" id="ARBA00023163"/>
    </source>
</evidence>
<dbReference type="Pfam" id="PF00392">
    <property type="entry name" value="GntR"/>
    <property type="match status" value="1"/>
</dbReference>
<dbReference type="InterPro" id="IPR000524">
    <property type="entry name" value="Tscrpt_reg_HTH_GntR"/>
</dbReference>
<dbReference type="SMART" id="SM00345">
    <property type="entry name" value="HTH_GNTR"/>
    <property type="match status" value="1"/>
</dbReference>
<dbReference type="Proteomes" id="UP000823823">
    <property type="component" value="Unassembled WGS sequence"/>
</dbReference>
<gene>
    <name evidence="7" type="ORF">H9786_02780</name>
</gene>
<dbReference type="InterPro" id="IPR051446">
    <property type="entry name" value="HTH_trans_reg/aminotransferase"/>
</dbReference>
<evidence type="ECO:0000256" key="1">
    <source>
        <dbReference type="ARBA" id="ARBA00022898"/>
    </source>
</evidence>
<dbReference type="SUPFAM" id="SSF46785">
    <property type="entry name" value="Winged helix' DNA-binding domain"/>
    <property type="match status" value="1"/>
</dbReference>
<dbReference type="GO" id="GO:0003677">
    <property type="term" value="F:DNA binding"/>
    <property type="evidence" value="ECO:0007669"/>
    <property type="project" value="UniProtKB-KW"/>
</dbReference>
<feature type="region of interest" description="Disordered" evidence="5">
    <location>
        <begin position="174"/>
        <end position="217"/>
    </location>
</feature>
<dbReference type="PANTHER" id="PTHR46577">
    <property type="entry name" value="HTH-TYPE TRANSCRIPTIONAL REGULATORY PROTEIN GABR"/>
    <property type="match status" value="1"/>
</dbReference>
<evidence type="ECO:0000313" key="8">
    <source>
        <dbReference type="Proteomes" id="UP000823823"/>
    </source>
</evidence>
<comment type="caution">
    <text evidence="7">The sequence shown here is derived from an EMBL/GenBank/DDBJ whole genome shotgun (WGS) entry which is preliminary data.</text>
</comment>
<accession>A0A9D2LBC7</accession>
<evidence type="ECO:0000313" key="7">
    <source>
        <dbReference type="EMBL" id="HJB09448.1"/>
    </source>
</evidence>
<evidence type="ECO:0000256" key="3">
    <source>
        <dbReference type="ARBA" id="ARBA00023125"/>
    </source>
</evidence>
<dbReference type="InterPro" id="IPR036390">
    <property type="entry name" value="WH_DNA-bd_sf"/>
</dbReference>
<keyword evidence="1" id="KW-0663">Pyridoxal phosphate</keyword>
<organism evidence="7 8">
    <name type="scientific">Candidatus Brachybacterium merdavium</name>
    <dbReference type="NCBI Taxonomy" id="2838513"/>
    <lineage>
        <taxon>Bacteria</taxon>
        <taxon>Bacillati</taxon>
        <taxon>Actinomycetota</taxon>
        <taxon>Actinomycetes</taxon>
        <taxon>Micrococcales</taxon>
        <taxon>Dermabacteraceae</taxon>
        <taxon>Brachybacterium</taxon>
    </lineage>
</organism>
<keyword evidence="2" id="KW-0805">Transcription regulation</keyword>
<dbReference type="Gene3D" id="1.10.10.10">
    <property type="entry name" value="Winged helix-like DNA-binding domain superfamily/Winged helix DNA-binding domain"/>
    <property type="match status" value="1"/>
</dbReference>
<evidence type="ECO:0000256" key="2">
    <source>
        <dbReference type="ARBA" id="ARBA00023015"/>
    </source>
</evidence>
<proteinExistence type="predicted"/>
<evidence type="ECO:0000256" key="5">
    <source>
        <dbReference type="SAM" id="MobiDB-lite"/>
    </source>
</evidence>
<dbReference type="GO" id="GO:0003700">
    <property type="term" value="F:DNA-binding transcription factor activity"/>
    <property type="evidence" value="ECO:0007669"/>
    <property type="project" value="InterPro"/>
</dbReference>
<reference evidence="7" key="2">
    <citation type="submission" date="2021-04" db="EMBL/GenBank/DDBJ databases">
        <authorList>
            <person name="Gilroy R."/>
        </authorList>
    </citation>
    <scope>NUCLEOTIDE SEQUENCE</scope>
    <source>
        <strain evidence="7">ChiHjej13B12-24818</strain>
    </source>
</reference>
<dbReference type="PANTHER" id="PTHR46577:SF1">
    <property type="entry name" value="HTH-TYPE TRANSCRIPTIONAL REGULATORY PROTEIN GABR"/>
    <property type="match status" value="1"/>
</dbReference>
<feature type="compositionally biased region" description="Basic residues" evidence="5">
    <location>
        <begin position="184"/>
        <end position="198"/>
    </location>
</feature>